<feature type="transmembrane region" description="Helical" evidence="2">
    <location>
        <begin position="89"/>
        <end position="109"/>
    </location>
</feature>
<name>A0A3Q9F8S7_9BURK</name>
<dbReference type="EMBL" id="CP034545">
    <property type="protein sequence ID" value="AZQ52614.1"/>
    <property type="molecule type" value="Genomic_DNA"/>
</dbReference>
<evidence type="ECO:0000256" key="1">
    <source>
        <dbReference type="SAM" id="MobiDB-lite"/>
    </source>
</evidence>
<feature type="region of interest" description="Disordered" evidence="1">
    <location>
        <begin position="269"/>
        <end position="296"/>
    </location>
</feature>
<sequence length="296" mass="31700">MKAESIVSRFGQVQCLPASYLPPPYGSRRGAVDAFARSPGRAAYPIERPVAWRVVEPGSAKQRAMRAADFGHDNLAWSRPYVRRGRGRAAWAAVGGALSGATLALWLGAMPVGSGTFSGDPVDTQVLATAHAPERASVAGSGDRGDEPPMRELSVATAPLEPDELIGQHDLNERPAVVTRSAPDDGAPPGVSVERSRISDVQVAERGTRRTGTVRIKHAPPVVRATRDPQPALPPPAPSRHEACGDDWPCGETLRSMRIELANWEAELAQREQADPPDVQPAASGWMSEHTRLSDR</sequence>
<accession>A0A3Q9F8S7</accession>
<evidence type="ECO:0000313" key="3">
    <source>
        <dbReference type="EMBL" id="AZQ52614.1"/>
    </source>
</evidence>
<organism evidence="3 4">
    <name type="scientific">Burkholderia cenocepacia</name>
    <dbReference type="NCBI Taxonomy" id="95486"/>
    <lineage>
        <taxon>Bacteria</taxon>
        <taxon>Pseudomonadati</taxon>
        <taxon>Pseudomonadota</taxon>
        <taxon>Betaproteobacteria</taxon>
        <taxon>Burkholderiales</taxon>
        <taxon>Burkholderiaceae</taxon>
        <taxon>Burkholderia</taxon>
        <taxon>Burkholderia cepacia complex</taxon>
    </lineage>
</organism>
<keyword evidence="2" id="KW-0472">Membrane</keyword>
<keyword evidence="2" id="KW-1133">Transmembrane helix</keyword>
<gene>
    <name evidence="3" type="ORF">D5R55_17100</name>
</gene>
<dbReference type="RefSeq" id="WP_126363877.1">
    <property type="nucleotide sequence ID" value="NZ_CP034545.1"/>
</dbReference>
<protein>
    <submittedName>
        <fullName evidence="3">Uncharacterized protein</fullName>
    </submittedName>
</protein>
<evidence type="ECO:0000313" key="4">
    <source>
        <dbReference type="Proteomes" id="UP000277191"/>
    </source>
</evidence>
<keyword evidence="2" id="KW-0812">Transmembrane</keyword>
<feature type="region of interest" description="Disordered" evidence="1">
    <location>
        <begin position="177"/>
        <end position="213"/>
    </location>
</feature>
<dbReference type="Proteomes" id="UP000277191">
    <property type="component" value="Chromosome 1"/>
</dbReference>
<dbReference type="AlphaFoldDB" id="A0A3Q9F8S7"/>
<proteinExistence type="predicted"/>
<reference evidence="3 4" key="1">
    <citation type="submission" date="2018-12" db="EMBL/GenBank/DDBJ databases">
        <title>Cadmium resistance mechanism in endophytic bacteria Burkholderia cenocepacia YG-3.</title>
        <authorList>
            <person name="Zhang X."/>
            <person name="Wang X."/>
            <person name="Zhu Y."/>
        </authorList>
    </citation>
    <scope>NUCLEOTIDE SEQUENCE [LARGE SCALE GENOMIC DNA]</scope>
    <source>
        <strain evidence="3 4">YG-3</strain>
    </source>
</reference>
<evidence type="ECO:0000256" key="2">
    <source>
        <dbReference type="SAM" id="Phobius"/>
    </source>
</evidence>
<feature type="region of interest" description="Disordered" evidence="1">
    <location>
        <begin position="225"/>
        <end position="248"/>
    </location>
</feature>